<evidence type="ECO:0000256" key="4">
    <source>
        <dbReference type="ARBA" id="ARBA00022679"/>
    </source>
</evidence>
<sequence length="337" mass="35906">MAEAGSVVRKIERKLQAKARSEKGGRGVREKRIADNVLDVIGGTPLIRLNRVGGPERERVLVKLEAINPGGSIKDRIGLALIRSAEASGRLKPGGTVVEATAGNTGIGLAQAACVLGYHSIFVVPDKMSVDKIRLMQAYGATVHVVPDVPRIDPNNYQHVARQLANSTPGAAYMGQFEEESNPETHYRTTGPEIWSDTDGQVAAFVAGAGTGGTISGVGRYLKDCNPHIEIIGADPIGSIFTGPVAPFRLEGMGEDYYPKTLDVDVVDRWIAVGDDDAFDMARRLAREEGLLVGGSSGAIALAALQVAKETANPGYVIAILPDSGRNYFSNIFREEI</sequence>
<dbReference type="InterPro" id="IPR050214">
    <property type="entry name" value="Cys_Synth/Cystath_Beta-Synth"/>
</dbReference>
<comment type="cofactor">
    <cofactor evidence="1">
        <name>pyridoxal 5'-phosphate</name>
        <dbReference type="ChEBI" id="CHEBI:597326"/>
    </cofactor>
</comment>
<evidence type="ECO:0000256" key="2">
    <source>
        <dbReference type="ARBA" id="ARBA00007103"/>
    </source>
</evidence>
<keyword evidence="5" id="KW-0663">Pyridoxal phosphate</keyword>
<dbReference type="FunFam" id="3.40.50.1100:FF:000016">
    <property type="entry name" value="Cysteine synthase A"/>
    <property type="match status" value="1"/>
</dbReference>
<dbReference type="EMBL" id="PXYV01000094">
    <property type="protein sequence ID" value="PSR20034.1"/>
    <property type="molecule type" value="Genomic_DNA"/>
</dbReference>
<feature type="domain" description="Tryptophan synthase beta chain-like PALP" evidence="7">
    <location>
        <begin position="38"/>
        <end position="323"/>
    </location>
</feature>
<dbReference type="Gene3D" id="3.40.50.1100">
    <property type="match status" value="2"/>
</dbReference>
<dbReference type="SUPFAM" id="SSF53686">
    <property type="entry name" value="Tryptophan synthase beta subunit-like PLP-dependent enzymes"/>
    <property type="match status" value="1"/>
</dbReference>
<accession>A0A2T2WCR2</accession>
<dbReference type="AlphaFoldDB" id="A0A2T2WCR2"/>
<dbReference type="FunFam" id="3.40.50.1100:FF:000118">
    <property type="entry name" value="Related to CYS4-cystathionine beta-synthase"/>
    <property type="match status" value="1"/>
</dbReference>
<evidence type="ECO:0000313" key="8">
    <source>
        <dbReference type="EMBL" id="PSR20034.1"/>
    </source>
</evidence>
<keyword evidence="4" id="KW-0808">Transferase</keyword>
<dbReference type="Pfam" id="PF00291">
    <property type="entry name" value="PALP"/>
    <property type="match status" value="1"/>
</dbReference>
<dbReference type="CDD" id="cd01561">
    <property type="entry name" value="CBS_like"/>
    <property type="match status" value="1"/>
</dbReference>
<dbReference type="InterPro" id="IPR001926">
    <property type="entry name" value="TrpB-like_PALP"/>
</dbReference>
<proteinExistence type="inferred from homology"/>
<evidence type="ECO:0000256" key="3">
    <source>
        <dbReference type="ARBA" id="ARBA00022605"/>
    </source>
</evidence>
<reference evidence="8 9" key="1">
    <citation type="journal article" date="2014" name="BMC Genomics">
        <title>Comparison of environmental and isolate Sulfobacillus genomes reveals diverse carbon, sulfur, nitrogen, and hydrogen metabolisms.</title>
        <authorList>
            <person name="Justice N.B."/>
            <person name="Norman A."/>
            <person name="Brown C.T."/>
            <person name="Singh A."/>
            <person name="Thomas B.C."/>
            <person name="Banfield J.F."/>
        </authorList>
    </citation>
    <scope>NUCLEOTIDE SEQUENCE [LARGE SCALE GENOMIC DNA]</scope>
    <source>
        <strain evidence="8">AMDSBA3</strain>
    </source>
</reference>
<evidence type="ECO:0000256" key="6">
    <source>
        <dbReference type="ARBA" id="ARBA00023192"/>
    </source>
</evidence>
<dbReference type="GO" id="GO:0016765">
    <property type="term" value="F:transferase activity, transferring alkyl or aryl (other than methyl) groups"/>
    <property type="evidence" value="ECO:0007669"/>
    <property type="project" value="UniProtKB-ARBA"/>
</dbReference>
<comment type="caution">
    <text evidence="8">The sequence shown here is derived from an EMBL/GenBank/DDBJ whole genome shotgun (WGS) entry which is preliminary data.</text>
</comment>
<dbReference type="InterPro" id="IPR036052">
    <property type="entry name" value="TrpB-like_PALP_sf"/>
</dbReference>
<dbReference type="PANTHER" id="PTHR10314">
    <property type="entry name" value="CYSTATHIONINE BETA-SYNTHASE"/>
    <property type="match status" value="1"/>
</dbReference>
<protein>
    <submittedName>
        <fullName evidence="8">Cystathionine beta-synthase</fullName>
    </submittedName>
</protein>
<dbReference type="Proteomes" id="UP000241848">
    <property type="component" value="Unassembled WGS sequence"/>
</dbReference>
<keyword evidence="6" id="KW-0198">Cysteine biosynthesis</keyword>
<evidence type="ECO:0000256" key="5">
    <source>
        <dbReference type="ARBA" id="ARBA00022898"/>
    </source>
</evidence>
<organism evidence="8 9">
    <name type="scientific">Sulfobacillus acidophilus</name>
    <dbReference type="NCBI Taxonomy" id="53633"/>
    <lineage>
        <taxon>Bacteria</taxon>
        <taxon>Bacillati</taxon>
        <taxon>Bacillota</taxon>
        <taxon>Clostridia</taxon>
        <taxon>Eubacteriales</taxon>
        <taxon>Clostridiales Family XVII. Incertae Sedis</taxon>
        <taxon>Sulfobacillus</taxon>
    </lineage>
</organism>
<dbReference type="InterPro" id="IPR001216">
    <property type="entry name" value="P-phosphate_BS"/>
</dbReference>
<dbReference type="GO" id="GO:0006535">
    <property type="term" value="P:cysteine biosynthetic process from serine"/>
    <property type="evidence" value="ECO:0007669"/>
    <property type="project" value="InterPro"/>
</dbReference>
<evidence type="ECO:0000259" key="7">
    <source>
        <dbReference type="Pfam" id="PF00291"/>
    </source>
</evidence>
<evidence type="ECO:0000313" key="9">
    <source>
        <dbReference type="Proteomes" id="UP000241848"/>
    </source>
</evidence>
<keyword evidence="3" id="KW-0028">Amino-acid biosynthesis</keyword>
<name>A0A2T2WCR2_9FIRM</name>
<comment type="similarity">
    <text evidence="2">Belongs to the cysteine synthase/cystathionine beta-synthase family.</text>
</comment>
<evidence type="ECO:0000256" key="1">
    <source>
        <dbReference type="ARBA" id="ARBA00001933"/>
    </source>
</evidence>
<gene>
    <name evidence="8" type="ORF">C7B45_16900</name>
</gene>
<dbReference type="PROSITE" id="PS00901">
    <property type="entry name" value="CYS_SYNTHASE"/>
    <property type="match status" value="1"/>
</dbReference>